<dbReference type="PANTHER" id="PTHR10887">
    <property type="entry name" value="DNA2/NAM7 HELICASE FAMILY"/>
    <property type="match status" value="1"/>
</dbReference>
<dbReference type="FunFam" id="3.40.50.300:FF:000326">
    <property type="entry name" value="P-loop containing nucleoside triphosphate hydrolase"/>
    <property type="match status" value="1"/>
</dbReference>
<evidence type="ECO:0000313" key="9">
    <source>
        <dbReference type="EMBL" id="KAK1684945.1"/>
    </source>
</evidence>
<organism evidence="9 10">
    <name type="scientific">Lolium multiflorum</name>
    <name type="common">Italian ryegrass</name>
    <name type="synonym">Lolium perenne subsp. multiflorum</name>
    <dbReference type="NCBI Taxonomy" id="4521"/>
    <lineage>
        <taxon>Eukaryota</taxon>
        <taxon>Viridiplantae</taxon>
        <taxon>Streptophyta</taxon>
        <taxon>Embryophyta</taxon>
        <taxon>Tracheophyta</taxon>
        <taxon>Spermatophyta</taxon>
        <taxon>Magnoliopsida</taxon>
        <taxon>Liliopsida</taxon>
        <taxon>Poales</taxon>
        <taxon>Poaceae</taxon>
        <taxon>BOP clade</taxon>
        <taxon>Pooideae</taxon>
        <taxon>Poodae</taxon>
        <taxon>Poeae</taxon>
        <taxon>Poeae Chloroplast Group 2 (Poeae type)</taxon>
        <taxon>Loliodinae</taxon>
        <taxon>Loliinae</taxon>
        <taxon>Lolium</taxon>
    </lineage>
</organism>
<evidence type="ECO:0000259" key="8">
    <source>
        <dbReference type="Pfam" id="PF20073"/>
    </source>
</evidence>
<feature type="compositionally biased region" description="Basic residues" evidence="5">
    <location>
        <begin position="1"/>
        <end position="15"/>
    </location>
</feature>
<keyword evidence="2" id="KW-0378">Hydrolase</keyword>
<feature type="domain" description="DUF6469" evidence="8">
    <location>
        <begin position="102"/>
        <end position="221"/>
    </location>
</feature>
<accession>A0AAD8WY20</accession>
<keyword evidence="3" id="KW-0347">Helicase</keyword>
<name>A0AAD8WY20_LOLMU</name>
<dbReference type="Pfam" id="PF13087">
    <property type="entry name" value="AAA_12"/>
    <property type="match status" value="1"/>
</dbReference>
<dbReference type="InterPro" id="IPR027417">
    <property type="entry name" value="P-loop_NTPase"/>
</dbReference>
<dbReference type="GO" id="GO:0005694">
    <property type="term" value="C:chromosome"/>
    <property type="evidence" value="ECO:0007669"/>
    <property type="project" value="UniProtKB-ARBA"/>
</dbReference>
<feature type="region of interest" description="Disordered" evidence="5">
    <location>
        <begin position="1"/>
        <end position="26"/>
    </location>
</feature>
<evidence type="ECO:0000256" key="3">
    <source>
        <dbReference type="ARBA" id="ARBA00022806"/>
    </source>
</evidence>
<evidence type="ECO:0000256" key="5">
    <source>
        <dbReference type="SAM" id="MobiDB-lite"/>
    </source>
</evidence>
<dbReference type="InterPro" id="IPR045529">
    <property type="entry name" value="DUF6469"/>
</dbReference>
<reference evidence="9" key="1">
    <citation type="submission" date="2023-07" db="EMBL/GenBank/DDBJ databases">
        <title>A chromosome-level genome assembly of Lolium multiflorum.</title>
        <authorList>
            <person name="Chen Y."/>
            <person name="Copetti D."/>
            <person name="Kolliker R."/>
            <person name="Studer B."/>
        </authorList>
    </citation>
    <scope>NUCLEOTIDE SEQUENCE</scope>
    <source>
        <strain evidence="9">02402/16</strain>
        <tissue evidence="9">Leaf</tissue>
    </source>
</reference>
<sequence length="930" mass="105129">MTRRRKGGRGRGPRRNAKDEWPGKNADGDWPSLVDLVLSWSLEDVMDEDVFKNKLKRIPSVFNNIEGYLGSYTSPLLEELRAEMLSSLESISTLSFVKVSWIEQKKYSESYDIAFEADSQNTESRNKPESNRRSVGDIIILSDVKPENISDIAQNGSPYCIAFITDGGDEDDDSPPAMYVIKASGQIDAADEISQDGKRRPLFAAHLLNIVTYIRIWRCLDYTTLRRNQNLIQEMVHYPRVANIPPKHANGFASVDSMEIWSELSTMDLNNSQNDAILNCISAMLCSSSSSFSLIWGPPGTGKTKTISVLLWLMRKTKHGVLTCAPTNLAVKQVASRFLRLSKENSVDTRCLGDVLLFGNKQRMCVDDDLKEIYLHDRVRKLLVCFAPLTGWRACMSSLYGFLENGYSQYLQSFADQREDDNLSFLDYTRKRFTAMYPELRRCFKQLLFHVPKSCILEVNYNNIISLLKLLEDFNTLQRKITRDEMKNVFMYTDVPRKSSMAKFSKAVITLGNTRIKCLELLKMLLSSLKLPITSSKRTIREFCMDNASIIFCTVSSSSKVASNNKLELLVVDEAAQLKECETLIPLRLPALKHAILIGDECQLPAMVKSKVCEDASFGRSLFARLSSLGHEKHLLNVQYRMHPSISIFPNTRFYGGKLLDAPSVMQKEHQKKYLPGSMFGPYSFFNIEDGWEDVDELSHSRKNMVEVIVIQEILQNLQKACSKTTKVTVGVICPYTAQVLAVQENLRKMKFGSLLVKVNSVDGFQGGEEDIIILSTVRSNSDGVVGFLSNRQRTNVSLTRARHCLWILGNAATLSRSGSIWENLVRNAKERQCFFNAKSDGAISRVIAKHGSELNSAKDRRDTPFKVIDNMVQVQAPSRKARKRRNRSLKCVPSGSQPSGITSSSDLHRRKDKWVVEDITAPFSNLRLR</sequence>
<dbReference type="InterPro" id="IPR041679">
    <property type="entry name" value="DNA2/NAM7-like_C"/>
</dbReference>
<evidence type="ECO:0008006" key="11">
    <source>
        <dbReference type="Google" id="ProtNLM"/>
    </source>
</evidence>
<gene>
    <name evidence="9" type="ORF">QYE76_045793</name>
</gene>
<comment type="caution">
    <text evidence="9">The sequence shown here is derived from an EMBL/GenBank/DDBJ whole genome shotgun (WGS) entry which is preliminary data.</text>
</comment>
<dbReference type="EMBL" id="JAUUTY010000002">
    <property type="protein sequence ID" value="KAK1684945.1"/>
    <property type="molecule type" value="Genomic_DNA"/>
</dbReference>
<protein>
    <recommendedName>
        <fullName evidence="11">P-loop containing nucleoside triphosphate hydrolase superfamily protein</fullName>
    </recommendedName>
</protein>
<feature type="compositionally biased region" description="Basic residues" evidence="5">
    <location>
        <begin position="880"/>
        <end position="889"/>
    </location>
</feature>
<dbReference type="GO" id="GO:0005524">
    <property type="term" value="F:ATP binding"/>
    <property type="evidence" value="ECO:0007669"/>
    <property type="project" value="UniProtKB-KW"/>
</dbReference>
<keyword evidence="1" id="KW-0547">Nucleotide-binding</keyword>
<dbReference type="SUPFAM" id="SSF52540">
    <property type="entry name" value="P-loop containing nucleoside triphosphate hydrolases"/>
    <property type="match status" value="1"/>
</dbReference>
<dbReference type="GO" id="GO:0016787">
    <property type="term" value="F:hydrolase activity"/>
    <property type="evidence" value="ECO:0007669"/>
    <property type="project" value="UniProtKB-KW"/>
</dbReference>
<dbReference type="InterPro" id="IPR045055">
    <property type="entry name" value="DNA2/NAM7-like"/>
</dbReference>
<keyword evidence="4" id="KW-0067">ATP-binding</keyword>
<feature type="region of interest" description="Disordered" evidence="5">
    <location>
        <begin position="876"/>
        <end position="908"/>
    </location>
</feature>
<dbReference type="PANTHER" id="PTHR10887:SF515">
    <property type="entry name" value="P-LOOP CONTAINING NUCLEOSIDE TRIPHOSPHATE HYDROLASES SUPERFAMILY PROTEIN"/>
    <property type="match status" value="1"/>
</dbReference>
<dbReference type="Pfam" id="PF13086">
    <property type="entry name" value="AAA_11"/>
    <property type="match status" value="1"/>
</dbReference>
<dbReference type="Proteomes" id="UP001231189">
    <property type="component" value="Unassembled WGS sequence"/>
</dbReference>
<feature type="domain" description="DNA2/NAM7 helicase-like C-terminal" evidence="7">
    <location>
        <begin position="619"/>
        <end position="812"/>
    </location>
</feature>
<dbReference type="InterPro" id="IPR047187">
    <property type="entry name" value="SF1_C_Upf1"/>
</dbReference>
<dbReference type="AlphaFoldDB" id="A0AAD8WY20"/>
<evidence type="ECO:0000313" key="10">
    <source>
        <dbReference type="Proteomes" id="UP001231189"/>
    </source>
</evidence>
<dbReference type="CDD" id="cd18808">
    <property type="entry name" value="SF1_C_Upf1"/>
    <property type="match status" value="1"/>
</dbReference>
<keyword evidence="10" id="KW-1185">Reference proteome</keyword>
<feature type="compositionally biased region" description="Low complexity" evidence="5">
    <location>
        <begin position="894"/>
        <end position="906"/>
    </location>
</feature>
<proteinExistence type="predicted"/>
<feature type="domain" description="DNA2/NAM7 helicase helicase" evidence="6">
    <location>
        <begin position="269"/>
        <end position="611"/>
    </location>
</feature>
<dbReference type="Pfam" id="PF20073">
    <property type="entry name" value="DUF6469"/>
    <property type="match status" value="1"/>
</dbReference>
<evidence type="ECO:0000259" key="7">
    <source>
        <dbReference type="Pfam" id="PF13087"/>
    </source>
</evidence>
<dbReference type="InterPro" id="IPR041677">
    <property type="entry name" value="DNA2/NAM7_AAA_11"/>
</dbReference>
<evidence type="ECO:0000259" key="6">
    <source>
        <dbReference type="Pfam" id="PF13086"/>
    </source>
</evidence>
<evidence type="ECO:0000256" key="4">
    <source>
        <dbReference type="ARBA" id="ARBA00022840"/>
    </source>
</evidence>
<dbReference type="Gene3D" id="3.40.50.300">
    <property type="entry name" value="P-loop containing nucleotide triphosphate hydrolases"/>
    <property type="match status" value="2"/>
</dbReference>
<evidence type="ECO:0000256" key="1">
    <source>
        <dbReference type="ARBA" id="ARBA00022741"/>
    </source>
</evidence>
<dbReference type="GO" id="GO:0004386">
    <property type="term" value="F:helicase activity"/>
    <property type="evidence" value="ECO:0007669"/>
    <property type="project" value="UniProtKB-KW"/>
</dbReference>
<evidence type="ECO:0000256" key="2">
    <source>
        <dbReference type="ARBA" id="ARBA00022801"/>
    </source>
</evidence>